<dbReference type="RefSeq" id="WP_316414312.1">
    <property type="nucleotide sequence ID" value="NZ_AP027080.1"/>
</dbReference>
<gene>
    <name evidence="3" type="ORF">METEAL_05960</name>
</gene>
<dbReference type="InterPro" id="IPR011010">
    <property type="entry name" value="DNA_brk_join_enz"/>
</dbReference>
<organism evidence="3 4">
    <name type="scientific">Mesoterricola silvestris</name>
    <dbReference type="NCBI Taxonomy" id="2927979"/>
    <lineage>
        <taxon>Bacteria</taxon>
        <taxon>Pseudomonadati</taxon>
        <taxon>Acidobacteriota</taxon>
        <taxon>Holophagae</taxon>
        <taxon>Holophagales</taxon>
        <taxon>Holophagaceae</taxon>
        <taxon>Mesoterricola</taxon>
    </lineage>
</organism>
<feature type="region of interest" description="Disordered" evidence="2">
    <location>
        <begin position="981"/>
        <end position="1003"/>
    </location>
</feature>
<evidence type="ECO:0000313" key="4">
    <source>
        <dbReference type="Proteomes" id="UP001238179"/>
    </source>
</evidence>
<dbReference type="KEGG" id="msil:METEAL_05960"/>
<dbReference type="Gene3D" id="1.10.443.10">
    <property type="entry name" value="Intergrase catalytic core"/>
    <property type="match status" value="1"/>
</dbReference>
<dbReference type="InterPro" id="IPR013762">
    <property type="entry name" value="Integrase-like_cat_sf"/>
</dbReference>
<dbReference type="GO" id="GO:0006310">
    <property type="term" value="P:DNA recombination"/>
    <property type="evidence" value="ECO:0007669"/>
    <property type="project" value="UniProtKB-KW"/>
</dbReference>
<dbReference type="EMBL" id="AP027080">
    <property type="protein sequence ID" value="BDU71422.1"/>
    <property type="molecule type" value="Genomic_DNA"/>
</dbReference>
<evidence type="ECO:0000256" key="1">
    <source>
        <dbReference type="ARBA" id="ARBA00023172"/>
    </source>
</evidence>
<proteinExistence type="predicted"/>
<accession>A0AA48K8K7</accession>
<dbReference type="GO" id="GO:0003677">
    <property type="term" value="F:DNA binding"/>
    <property type="evidence" value="ECO:0007669"/>
    <property type="project" value="InterPro"/>
</dbReference>
<dbReference type="InterPro" id="IPR024965">
    <property type="entry name" value="Putative_integrase"/>
</dbReference>
<dbReference type="SUPFAM" id="SSF56349">
    <property type="entry name" value="DNA breaking-rejoining enzymes"/>
    <property type="match status" value="1"/>
</dbReference>
<dbReference type="GO" id="GO:0015074">
    <property type="term" value="P:DNA integration"/>
    <property type="evidence" value="ECO:0007669"/>
    <property type="project" value="InterPro"/>
</dbReference>
<dbReference type="AlphaFoldDB" id="A0AA48K8K7"/>
<dbReference type="Pfam" id="PF13009">
    <property type="entry name" value="Integrase_2"/>
    <property type="match status" value="2"/>
</dbReference>
<sequence length="1003" mass="112469">MAVTRGKAKKTWRTLDLELKWASRQYPELEAWRGLAAKWIDSDKDRTSHKFNLQALSMFLDKFILQQRLPLDPKKFLLTTSEIPDFFETVCPKSHAGAIWNNRMHAFIEFVLRDLCSTHGKSGRVEVDPAYRNPVKYRNSNTFEHGAPRTRIYKPRHADTKFSWITWNYPQVEEWRLLAARWMGTAHRGVRLKVDAVGTFLEKYLARQGLLMDIPTFFLKTTLLPDVFGTIYGQSTDGIRQNNSLHDFLGWVMTEKLTVENDHGRVAVPDIYRNPVAYKSYSLVPKLDESVHSPLPFGYIEKLRTILASGPNFSDWTWAQTASGPSEGKGGAIPAGWLPVTEDQIDRNDPDCVVRVRKRADYSGGDVLEMWSPVRWVALLVKLLVPLRTFQVRVLDSGEADTWKLDGGQWVLNSGPLAQGTEGMPRQQGVLRRRKAQDGTFSTELYINTNKTADIAKSGPHLGFTVPWPQTPGPVHRDVYYWLEKLRNWQSKYNPIKAPTRWSDLDHRHVGVKSAIQLAAYPDACFLFRHAEAQKKSERKNPLTDGMLGNPWYMLLGKLEEDLAAERVTHSDGSKIRLVLPGSATKRTIATNFPLHSLRVSMVTALALDGQVPFHILAKAVGHARLLMTLYYTKPGATRIEDALADGVARLEANQGQSILAFLRDTKYSRMLETAICNSPTGLAATIPENPADRNPAGWMEMGIGMCLVGGNVSELEENKRIGGCFNGGAITDPSHHRYGPVPGGPRNCVRCRWFVTMPHYLPALAARFNNLSYQVDEAVAEAVRNEQAHEALEAARFDAATAGVPFDRMNELNRAERLRETAIGRWNELAESLVACWKLIERCLDALKEPSEGMKLISVGSSMDVQARFEETDSELLQLSGVCEDLELYPDLETGKAILRRSQLLDAAFAHEGLPPMFLRFSEREQLVIGNAVMRQLAKVMNPAKPEIGKREVIALMDAGERLGERLGADLTEILAGSPEPVKLVHPHGNGAKNALHDRHSS</sequence>
<protein>
    <submittedName>
        <fullName evidence="3">Integrase</fullName>
    </submittedName>
</protein>
<evidence type="ECO:0000313" key="3">
    <source>
        <dbReference type="EMBL" id="BDU71422.1"/>
    </source>
</evidence>
<name>A0AA48K8K7_9BACT</name>
<keyword evidence="1" id="KW-0233">DNA recombination</keyword>
<dbReference type="Proteomes" id="UP001238179">
    <property type="component" value="Chromosome"/>
</dbReference>
<evidence type="ECO:0000256" key="2">
    <source>
        <dbReference type="SAM" id="MobiDB-lite"/>
    </source>
</evidence>
<keyword evidence="4" id="KW-1185">Reference proteome</keyword>
<reference evidence="4" key="1">
    <citation type="journal article" date="2023" name="Int. J. Syst. Evol. Microbiol.">
        <title>Mesoterricola silvestris gen. nov., sp. nov., Mesoterricola sediminis sp. nov., Geothrix oryzae sp. nov., Geothrix edaphica sp. nov., Geothrix rubra sp. nov., and Geothrix limicola sp. nov., six novel members of Acidobacteriota isolated from soils.</title>
        <authorList>
            <person name="Itoh H."/>
            <person name="Sugisawa Y."/>
            <person name="Mise K."/>
            <person name="Xu Z."/>
            <person name="Kuniyasu M."/>
            <person name="Ushijima N."/>
            <person name="Kawano K."/>
            <person name="Kobayashi E."/>
            <person name="Shiratori Y."/>
            <person name="Masuda Y."/>
            <person name="Senoo K."/>
        </authorList>
    </citation>
    <scope>NUCLEOTIDE SEQUENCE [LARGE SCALE GENOMIC DNA]</scope>
    <source>
        <strain evidence="4">W79</strain>
    </source>
</reference>